<comment type="caution">
    <text evidence="2">The sequence shown here is derived from an EMBL/GenBank/DDBJ whole genome shotgun (WGS) entry which is preliminary data.</text>
</comment>
<gene>
    <name evidence="2" type="ORF">H6P81_010290</name>
</gene>
<sequence>MPVNFWPKSRKFHSTMSLAPRMGQPARLAGIAASLARFDERPNQVPICERWVIPPPLEEEKKKESKQRETEESLPISATQNQTEDWRKPIINFLRHKYTPGRPHERVQIRGRTAPRCVFINDILYRRSTKVCSFVVFQKEEGLQVLKETHGGICAHIKLAQSSTYRSKDFGYYWPTMLGTPSKWLEPANRANSMPITYINHRCRFTQRSLPGH</sequence>
<reference evidence="2 3" key="1">
    <citation type="submission" date="2021-07" db="EMBL/GenBank/DDBJ databases">
        <title>The Aristolochia fimbriata genome: insights into angiosperm evolution, floral development and chemical biosynthesis.</title>
        <authorList>
            <person name="Jiao Y."/>
        </authorList>
    </citation>
    <scope>NUCLEOTIDE SEQUENCE [LARGE SCALE GENOMIC DNA]</scope>
    <source>
        <strain evidence="2">IBCAS-2021</strain>
        <tissue evidence="2">Leaf</tissue>
    </source>
</reference>
<dbReference type="Proteomes" id="UP000825729">
    <property type="component" value="Unassembled WGS sequence"/>
</dbReference>
<protein>
    <submittedName>
        <fullName evidence="2">Uncharacterized protein</fullName>
    </submittedName>
</protein>
<organism evidence="2 3">
    <name type="scientific">Aristolochia fimbriata</name>
    <name type="common">White veined hardy Dutchman's pipe vine</name>
    <dbReference type="NCBI Taxonomy" id="158543"/>
    <lineage>
        <taxon>Eukaryota</taxon>
        <taxon>Viridiplantae</taxon>
        <taxon>Streptophyta</taxon>
        <taxon>Embryophyta</taxon>
        <taxon>Tracheophyta</taxon>
        <taxon>Spermatophyta</taxon>
        <taxon>Magnoliopsida</taxon>
        <taxon>Magnoliidae</taxon>
        <taxon>Piperales</taxon>
        <taxon>Aristolochiaceae</taxon>
        <taxon>Aristolochia</taxon>
    </lineage>
</organism>
<feature type="compositionally biased region" description="Basic and acidic residues" evidence="1">
    <location>
        <begin position="59"/>
        <end position="71"/>
    </location>
</feature>
<accession>A0AAV7EQG3</accession>
<feature type="region of interest" description="Disordered" evidence="1">
    <location>
        <begin position="59"/>
        <end position="81"/>
    </location>
</feature>
<evidence type="ECO:0000256" key="1">
    <source>
        <dbReference type="SAM" id="MobiDB-lite"/>
    </source>
</evidence>
<evidence type="ECO:0000313" key="2">
    <source>
        <dbReference type="EMBL" id="KAG9450325.1"/>
    </source>
</evidence>
<evidence type="ECO:0000313" key="3">
    <source>
        <dbReference type="Proteomes" id="UP000825729"/>
    </source>
</evidence>
<name>A0AAV7EQG3_ARIFI</name>
<dbReference type="AlphaFoldDB" id="A0AAV7EQG3"/>
<keyword evidence="3" id="KW-1185">Reference proteome</keyword>
<dbReference type="EMBL" id="JAINDJ010000004">
    <property type="protein sequence ID" value="KAG9450325.1"/>
    <property type="molecule type" value="Genomic_DNA"/>
</dbReference>
<proteinExistence type="predicted"/>